<dbReference type="EMBL" id="BAAAQB010000030">
    <property type="protein sequence ID" value="GAA2136608.1"/>
    <property type="molecule type" value="Genomic_DNA"/>
</dbReference>
<gene>
    <name evidence="2" type="ORF">GCM10009825_21960</name>
</gene>
<proteinExistence type="predicted"/>
<accession>A0ABN2Z4H0</accession>
<dbReference type="Pfam" id="PF01522">
    <property type="entry name" value="Polysacc_deac_1"/>
    <property type="match status" value="1"/>
</dbReference>
<sequence length="434" mass="46487">MTAASAAVAVGAGDGSTAAITAAVPGQAYPFTPNGALLDAFAARRGGPIGTGGKVAVAFRCDHHLNRFQSKLLPLHRQYGIPVTVAAMSQMFDLEHGPNGSANLSFPILQKLALENGLEVANHSSTHTDAPTAQRLREEIVYSRTALAKALPKLPIELFIPPGVGGTRYQGFAGGRSTASFQKYLAGRLIIQEHALSTGYVPGYWPMTGNPLDSMGNVHIGIENADYARRGPSFVHAAAQQGRGVCFMYHPSLMDDADLLAVEDLFAWCARERDQRRMEILTTSGLMMSSFNSFSRHNLLSRTASFKAGWNGWNGAAAKWALRSESGTTYARRGAGSAPLYKDVSTGLYAGSARQLLISMRSTTGIRAKIEILDPMAPGQFNVEKIVTLVPSTGFKPVHQYVVLPLVGSPTVRVRMSPLTGGELHLQEPRLLAA</sequence>
<comment type="caution">
    <text evidence="2">The sequence shown here is derived from an EMBL/GenBank/DDBJ whole genome shotgun (WGS) entry which is preliminary data.</text>
</comment>
<reference evidence="2 3" key="1">
    <citation type="journal article" date="2019" name="Int. J. Syst. Evol. Microbiol.">
        <title>The Global Catalogue of Microorganisms (GCM) 10K type strain sequencing project: providing services to taxonomists for standard genome sequencing and annotation.</title>
        <authorList>
            <consortium name="The Broad Institute Genomics Platform"/>
            <consortium name="The Broad Institute Genome Sequencing Center for Infectious Disease"/>
            <person name="Wu L."/>
            <person name="Ma J."/>
        </authorList>
    </citation>
    <scope>NUCLEOTIDE SEQUENCE [LARGE SCALE GENOMIC DNA]</scope>
    <source>
        <strain evidence="2 3">JCM 15921</strain>
    </source>
</reference>
<keyword evidence="3" id="KW-1185">Reference proteome</keyword>
<evidence type="ECO:0000313" key="2">
    <source>
        <dbReference type="EMBL" id="GAA2136608.1"/>
    </source>
</evidence>
<feature type="domain" description="NodB homology" evidence="1">
    <location>
        <begin position="57"/>
        <end position="163"/>
    </location>
</feature>
<dbReference type="Gene3D" id="3.20.20.370">
    <property type="entry name" value="Glycoside hydrolase/deacetylase"/>
    <property type="match status" value="1"/>
</dbReference>
<dbReference type="SUPFAM" id="SSF88713">
    <property type="entry name" value="Glycoside hydrolase/deacetylase"/>
    <property type="match status" value="1"/>
</dbReference>
<evidence type="ECO:0000259" key="1">
    <source>
        <dbReference type="Pfam" id="PF01522"/>
    </source>
</evidence>
<organism evidence="2 3">
    <name type="scientific">Arthrobacter humicola</name>
    <dbReference type="NCBI Taxonomy" id="409291"/>
    <lineage>
        <taxon>Bacteria</taxon>
        <taxon>Bacillati</taxon>
        <taxon>Actinomycetota</taxon>
        <taxon>Actinomycetes</taxon>
        <taxon>Micrococcales</taxon>
        <taxon>Micrococcaceae</taxon>
        <taxon>Arthrobacter</taxon>
    </lineage>
</organism>
<evidence type="ECO:0000313" key="3">
    <source>
        <dbReference type="Proteomes" id="UP001500102"/>
    </source>
</evidence>
<dbReference type="InterPro" id="IPR011330">
    <property type="entry name" value="Glyco_hydro/deAcase_b/a-brl"/>
</dbReference>
<name>A0ABN2Z4H0_9MICC</name>
<protein>
    <recommendedName>
        <fullName evidence="1">NodB homology domain-containing protein</fullName>
    </recommendedName>
</protein>
<dbReference type="Proteomes" id="UP001500102">
    <property type="component" value="Unassembled WGS sequence"/>
</dbReference>
<dbReference type="InterPro" id="IPR002509">
    <property type="entry name" value="NODB_dom"/>
</dbReference>